<dbReference type="EMBL" id="ARZY01000042">
    <property type="protein sequence ID" value="EWH08597.1"/>
    <property type="molecule type" value="Genomic_DNA"/>
</dbReference>
<keyword evidence="7" id="KW-0093">Biotin biosynthesis</keyword>
<dbReference type="Proteomes" id="UP000019276">
    <property type="component" value="Unassembled WGS sequence"/>
</dbReference>
<feature type="domain" description="Aminotransferase class I/classII large" evidence="13">
    <location>
        <begin position="38"/>
        <end position="382"/>
    </location>
</feature>
<evidence type="ECO:0000313" key="15">
    <source>
        <dbReference type="Proteomes" id="UP000019276"/>
    </source>
</evidence>
<name>W7QI62_9ALTE</name>
<dbReference type="eggNOG" id="COG0156">
    <property type="taxonomic scope" value="Bacteria"/>
</dbReference>
<dbReference type="STRING" id="1328313.DS2_16664"/>
<keyword evidence="15" id="KW-1185">Reference proteome</keyword>
<dbReference type="InterPro" id="IPR004839">
    <property type="entry name" value="Aminotransferase_I/II_large"/>
</dbReference>
<evidence type="ECO:0000256" key="12">
    <source>
        <dbReference type="RuleBase" id="RU003693"/>
    </source>
</evidence>
<dbReference type="GO" id="GO:0009102">
    <property type="term" value="P:biotin biosynthetic process"/>
    <property type="evidence" value="ECO:0007669"/>
    <property type="project" value="UniProtKB-KW"/>
</dbReference>
<evidence type="ECO:0000256" key="10">
    <source>
        <dbReference type="ARBA" id="ARBA00033381"/>
    </source>
</evidence>
<gene>
    <name evidence="14" type="ORF">DS2_16664</name>
</gene>
<dbReference type="Pfam" id="PF00155">
    <property type="entry name" value="Aminotran_1_2"/>
    <property type="match status" value="1"/>
</dbReference>
<dbReference type="OrthoDB" id="9807157at2"/>
<evidence type="ECO:0000256" key="9">
    <source>
        <dbReference type="ARBA" id="ARBA00032610"/>
    </source>
</evidence>
<evidence type="ECO:0000313" key="14">
    <source>
        <dbReference type="EMBL" id="EWH08597.1"/>
    </source>
</evidence>
<dbReference type="PROSITE" id="PS00599">
    <property type="entry name" value="AA_TRANSFER_CLASS_2"/>
    <property type="match status" value="1"/>
</dbReference>
<evidence type="ECO:0000256" key="1">
    <source>
        <dbReference type="ARBA" id="ARBA00001933"/>
    </source>
</evidence>
<dbReference type="GO" id="GO:0030170">
    <property type="term" value="F:pyridoxal phosphate binding"/>
    <property type="evidence" value="ECO:0007669"/>
    <property type="project" value="InterPro"/>
</dbReference>
<comment type="caution">
    <text evidence="14">The sequence shown here is derived from an EMBL/GenBank/DDBJ whole genome shotgun (WGS) entry which is preliminary data.</text>
</comment>
<dbReference type="InterPro" id="IPR001917">
    <property type="entry name" value="Aminotrans_II_pyridoxalP_BS"/>
</dbReference>
<comment type="pathway">
    <text evidence="2">Cofactor biosynthesis; biotin biosynthesis.</text>
</comment>
<dbReference type="RefSeq" id="WP_035016048.1">
    <property type="nucleotide sequence ID" value="NZ_ARZY01000042.1"/>
</dbReference>
<dbReference type="GO" id="GO:0008710">
    <property type="term" value="F:8-amino-7-oxononanoate synthase activity"/>
    <property type="evidence" value="ECO:0007669"/>
    <property type="project" value="UniProtKB-EC"/>
</dbReference>
<comment type="cofactor">
    <cofactor evidence="1 12">
        <name>pyridoxal 5'-phosphate</name>
        <dbReference type="ChEBI" id="CHEBI:597326"/>
    </cofactor>
</comment>
<dbReference type="SUPFAM" id="SSF53383">
    <property type="entry name" value="PLP-dependent transferases"/>
    <property type="match status" value="1"/>
</dbReference>
<dbReference type="PANTHER" id="PTHR13693">
    <property type="entry name" value="CLASS II AMINOTRANSFERASE/8-AMINO-7-OXONONANOATE SYNTHASE"/>
    <property type="match status" value="1"/>
</dbReference>
<accession>W7QI62</accession>
<dbReference type="PANTHER" id="PTHR13693:SF100">
    <property type="entry name" value="8-AMINO-7-OXONONANOATE SYNTHASE"/>
    <property type="match status" value="1"/>
</dbReference>
<evidence type="ECO:0000259" key="13">
    <source>
        <dbReference type="Pfam" id="PF00155"/>
    </source>
</evidence>
<keyword evidence="6" id="KW-0808">Transferase</keyword>
<comment type="similarity">
    <text evidence="3">Belongs to the class-II pyridoxal-phosphate-dependent aminotransferase family. BioF subfamily.</text>
</comment>
<dbReference type="AlphaFoldDB" id="W7QI62"/>
<dbReference type="InterPro" id="IPR015421">
    <property type="entry name" value="PyrdxlP-dep_Trfase_major"/>
</dbReference>
<protein>
    <recommendedName>
        <fullName evidence="5">8-amino-7-oxononanoate synthase</fullName>
        <ecNumber evidence="5">2.3.1.47</ecNumber>
    </recommendedName>
    <alternativeName>
        <fullName evidence="9">7-keto-8-amino-pelargonic acid synthase</fullName>
    </alternativeName>
    <alternativeName>
        <fullName evidence="10">8-amino-7-ketopelargonate synthase</fullName>
    </alternativeName>
</protein>
<organism evidence="14 15">
    <name type="scientific">Catenovulum agarivorans DS-2</name>
    <dbReference type="NCBI Taxonomy" id="1328313"/>
    <lineage>
        <taxon>Bacteria</taxon>
        <taxon>Pseudomonadati</taxon>
        <taxon>Pseudomonadota</taxon>
        <taxon>Gammaproteobacteria</taxon>
        <taxon>Alteromonadales</taxon>
        <taxon>Alteromonadaceae</taxon>
        <taxon>Catenovulum</taxon>
    </lineage>
</organism>
<proteinExistence type="inferred from homology"/>
<dbReference type="InterPro" id="IPR015424">
    <property type="entry name" value="PyrdxlP-dep_Trfase"/>
</dbReference>
<keyword evidence="8 12" id="KW-0663">Pyridoxal phosphate</keyword>
<evidence type="ECO:0000256" key="3">
    <source>
        <dbReference type="ARBA" id="ARBA00010008"/>
    </source>
</evidence>
<evidence type="ECO:0000256" key="2">
    <source>
        <dbReference type="ARBA" id="ARBA00004746"/>
    </source>
</evidence>
<dbReference type="InterPro" id="IPR050087">
    <property type="entry name" value="AON_synthase_class-II"/>
</dbReference>
<sequence length="394" mass="42976">MLPSYIEQELAAKQAQYAYRQKNTVTTDQQFIVHNQQKYLNFSGNDYLGIAASGCLQSAWMNALETNLSGSTGSPLINGHHAAHQALEDEICDWLGFDACLLFNSGFSANSSVLKTLLKEQNQLIIQDKLNHASLIDGGLQSAAKNLRFKHNDIEHLQQRLQTPADYKLVVTEGVFSMDGDGAPLQPICQLIAEQDNTGLMLDDAHGIGVFGEQGQGSLAKQNISANNIDIFTATFGKAIGTSGAFVAGSKQLIDYLVNEARAYIFSTSFSPILAEVTRQAIIKIRRENWRREKLEQNVVYFVDGVNKLGISLSCGGSVSAIKPVVIGSNEDTLKLAKILRKQGIWATAIRPPTVPKGQARIRFTINSLHDIADIDQAIQALEIGLLTLSTSQS</sequence>
<reference evidence="14 15" key="1">
    <citation type="journal article" date="2014" name="Genome Announc.">
        <title>Draft Genome Sequence of the Agar-Degrading Bacterium Catenovulum sp. Strain DS-2, Isolated from Intestines of Haliotis diversicolor.</title>
        <authorList>
            <person name="Shan D."/>
            <person name="Li X."/>
            <person name="Gu Z."/>
            <person name="Wei G."/>
            <person name="Gao Z."/>
            <person name="Shao Z."/>
        </authorList>
    </citation>
    <scope>NUCLEOTIDE SEQUENCE [LARGE SCALE GENOMIC DNA]</scope>
    <source>
        <strain evidence="14 15">DS-2</strain>
    </source>
</reference>
<dbReference type="Gene3D" id="3.90.1150.10">
    <property type="entry name" value="Aspartate Aminotransferase, domain 1"/>
    <property type="match status" value="1"/>
</dbReference>
<dbReference type="InterPro" id="IPR015422">
    <property type="entry name" value="PyrdxlP-dep_Trfase_small"/>
</dbReference>
<evidence type="ECO:0000256" key="4">
    <source>
        <dbReference type="ARBA" id="ARBA00011738"/>
    </source>
</evidence>
<dbReference type="Gene3D" id="3.40.640.10">
    <property type="entry name" value="Type I PLP-dependent aspartate aminotransferase-like (Major domain)"/>
    <property type="match status" value="1"/>
</dbReference>
<evidence type="ECO:0000256" key="11">
    <source>
        <dbReference type="ARBA" id="ARBA00047715"/>
    </source>
</evidence>
<comment type="subunit">
    <text evidence="4">Homodimer.</text>
</comment>
<evidence type="ECO:0000256" key="6">
    <source>
        <dbReference type="ARBA" id="ARBA00022679"/>
    </source>
</evidence>
<comment type="catalytic activity">
    <reaction evidence="11">
        <text>6-carboxyhexanoyl-[ACP] + L-alanine + H(+) = (8S)-8-amino-7-oxononanoate + holo-[ACP] + CO2</text>
        <dbReference type="Rhea" id="RHEA:42288"/>
        <dbReference type="Rhea" id="RHEA-COMP:9685"/>
        <dbReference type="Rhea" id="RHEA-COMP:9955"/>
        <dbReference type="ChEBI" id="CHEBI:15378"/>
        <dbReference type="ChEBI" id="CHEBI:16526"/>
        <dbReference type="ChEBI" id="CHEBI:57972"/>
        <dbReference type="ChEBI" id="CHEBI:64479"/>
        <dbReference type="ChEBI" id="CHEBI:78846"/>
        <dbReference type="ChEBI" id="CHEBI:149468"/>
        <dbReference type="EC" id="2.3.1.47"/>
    </reaction>
</comment>
<evidence type="ECO:0000256" key="7">
    <source>
        <dbReference type="ARBA" id="ARBA00022756"/>
    </source>
</evidence>
<evidence type="ECO:0000256" key="8">
    <source>
        <dbReference type="ARBA" id="ARBA00022898"/>
    </source>
</evidence>
<evidence type="ECO:0000256" key="5">
    <source>
        <dbReference type="ARBA" id="ARBA00013187"/>
    </source>
</evidence>
<dbReference type="EC" id="2.3.1.47" evidence="5"/>
<dbReference type="PATRIC" id="fig|1328313.3.peg.3405"/>